<protein>
    <submittedName>
        <fullName evidence="2">Trehalose synthase</fullName>
    </submittedName>
</protein>
<dbReference type="EMBL" id="BMYD01000005">
    <property type="protein sequence ID" value="GHA87645.1"/>
    <property type="molecule type" value="Genomic_DNA"/>
</dbReference>
<name>A0A918WAY9_9GAMM</name>
<dbReference type="Gene3D" id="2.60.40.1180">
    <property type="entry name" value="Golgi alpha-mannosidase II"/>
    <property type="match status" value="1"/>
</dbReference>
<organism evidence="2 3">
    <name type="scientific">Cognatilysobacter bugurensis</name>
    <dbReference type="NCBI Taxonomy" id="543356"/>
    <lineage>
        <taxon>Bacteria</taxon>
        <taxon>Pseudomonadati</taxon>
        <taxon>Pseudomonadota</taxon>
        <taxon>Gammaproteobacteria</taxon>
        <taxon>Lysobacterales</taxon>
        <taxon>Lysobacteraceae</taxon>
        <taxon>Cognatilysobacter</taxon>
    </lineage>
</organism>
<reference evidence="2" key="2">
    <citation type="submission" date="2020-09" db="EMBL/GenBank/DDBJ databases">
        <authorList>
            <person name="Sun Q."/>
            <person name="Kim S."/>
        </authorList>
    </citation>
    <scope>NUCLEOTIDE SEQUENCE</scope>
    <source>
        <strain evidence="2">KCTC 23077</strain>
    </source>
</reference>
<dbReference type="PANTHER" id="PTHR10357">
    <property type="entry name" value="ALPHA-AMYLASE FAMILY MEMBER"/>
    <property type="match status" value="1"/>
</dbReference>
<dbReference type="Pfam" id="PF00128">
    <property type="entry name" value="Alpha-amylase"/>
    <property type="match status" value="2"/>
</dbReference>
<dbReference type="CDD" id="cd11334">
    <property type="entry name" value="AmyAc_TreS"/>
    <property type="match status" value="1"/>
</dbReference>
<dbReference type="RefSeq" id="WP_189457538.1">
    <property type="nucleotide sequence ID" value="NZ_BMYD01000005.1"/>
</dbReference>
<dbReference type="SMART" id="SM00642">
    <property type="entry name" value="Aamy"/>
    <property type="match status" value="1"/>
</dbReference>
<dbReference type="InterPro" id="IPR006047">
    <property type="entry name" value="GH13_cat_dom"/>
</dbReference>
<dbReference type="Proteomes" id="UP000646426">
    <property type="component" value="Unassembled WGS sequence"/>
</dbReference>
<evidence type="ECO:0000313" key="2">
    <source>
        <dbReference type="EMBL" id="GHA87645.1"/>
    </source>
</evidence>
<comment type="caution">
    <text evidence="2">The sequence shown here is derived from an EMBL/GenBank/DDBJ whole genome shotgun (WGS) entry which is preliminary data.</text>
</comment>
<dbReference type="AlphaFoldDB" id="A0A918WAY9"/>
<accession>A0A918WAY9</accession>
<dbReference type="PANTHER" id="PTHR10357:SF219">
    <property type="entry name" value="MALTOSE ALPHA-D-GLUCOSYLTRANSFERASE"/>
    <property type="match status" value="1"/>
</dbReference>
<dbReference type="InterPro" id="IPR013780">
    <property type="entry name" value="Glyco_hydro_b"/>
</dbReference>
<proteinExistence type="predicted"/>
<sequence length="553" mass="62943">MEALWHRNATVYQVDPSLFKDGDGDGCGDFAGLRSRLDHLRLLGADCLWLMPFYRSPFRDGGYDIVDHLDVDPRFGDITDFIAMMERAEELGIRVLIELVAHHTSDQHPWFQEARSSRDSRFRDYYVWSDEPVETEVESAFPGVEDGVWTWDEQAQQYYRHVFYSHQPDLNIANPRVREEILRIMGFWLRLGVCGFRIDAASHMMRSASTADPRDGGLWWLEEMHDYVRQRSPTAILMGEADVAVHEYSEYFEGGHRLTWMLDFWLNNHTFLALAREQAQPLIDAIDKRSSAPGYCSHLQWLRNHDQLDLDQLKPDEREDVFAAFAPDPGMRAYKTGIRRRLAPMLGGDARRIAMAHSLLFSLPGVPVVRYGEEIGMGEDLSRPERLAVRTPMQWSRRCNGGFSGAAPDALVVAPVDDPQYAYPRVNVEAQQGVPGSVLTDTQQFVRTRQGMRELIGEARVVGVDAPSVFGVRYDEGETGSVAVLFTNLSDRPVSFELDAPDLDPLVDVLSDRPYPEVAGTPLRIELDGYGYRWLRHEELTLPPGHHGRAPQR</sequence>
<evidence type="ECO:0000259" key="1">
    <source>
        <dbReference type="SMART" id="SM00642"/>
    </source>
</evidence>
<dbReference type="InterPro" id="IPR045857">
    <property type="entry name" value="O16G_dom_2"/>
</dbReference>
<keyword evidence="3" id="KW-1185">Reference proteome</keyword>
<dbReference type="Gene3D" id="3.90.400.10">
    <property type="entry name" value="Oligo-1,6-glucosidase, Domain 2"/>
    <property type="match status" value="1"/>
</dbReference>
<reference evidence="2" key="1">
    <citation type="journal article" date="2014" name="Int. J. Syst. Evol. Microbiol.">
        <title>Complete genome sequence of Corynebacterium casei LMG S-19264T (=DSM 44701T), isolated from a smear-ripened cheese.</title>
        <authorList>
            <consortium name="US DOE Joint Genome Institute (JGI-PGF)"/>
            <person name="Walter F."/>
            <person name="Albersmeier A."/>
            <person name="Kalinowski J."/>
            <person name="Ruckert C."/>
        </authorList>
    </citation>
    <scope>NUCLEOTIDE SEQUENCE</scope>
    <source>
        <strain evidence="2">KCTC 23077</strain>
    </source>
</reference>
<feature type="domain" description="Glycosyl hydrolase family 13 catalytic" evidence="1">
    <location>
        <begin position="13"/>
        <end position="390"/>
    </location>
</feature>
<gene>
    <name evidence="2" type="ORF">GCM10007067_27060</name>
</gene>
<evidence type="ECO:0000313" key="3">
    <source>
        <dbReference type="Proteomes" id="UP000646426"/>
    </source>
</evidence>
<dbReference type="Gene3D" id="3.20.20.80">
    <property type="entry name" value="Glycosidases"/>
    <property type="match status" value="1"/>
</dbReference>
<dbReference type="GO" id="GO:0005975">
    <property type="term" value="P:carbohydrate metabolic process"/>
    <property type="evidence" value="ECO:0007669"/>
    <property type="project" value="InterPro"/>
</dbReference>
<dbReference type="InterPro" id="IPR017853">
    <property type="entry name" value="GH"/>
</dbReference>
<dbReference type="SUPFAM" id="SSF51445">
    <property type="entry name" value="(Trans)glycosidases"/>
    <property type="match status" value="1"/>
</dbReference>